<sequence length="257" mass="27466">MHPIVKLFAVSYNVKFALETYVAAMRARIITLAVLLLAGCSSVPSLLYKIEIQQGNVITQEMVNKLKPGMTRSQVRFALGSPMISDAFHENRWDYLYRFEQRGKLIEQRKLTIFFEDDHLVRIDGSFTAPVAFLQSQPQVSEAGAAPESTVSSEAVMEKGVTPVPVQVPAGVPFSGPLSAPPSAPLSAGTETMDTVPILPALPASPPPSPEASLSAGSGEVSSSAVPESPLPEKPAPRQVPSQATDTGIMDADQPKE</sequence>
<comment type="subcellular location">
    <subcellularLocation>
        <location evidence="4">Cell outer membrane</location>
    </subcellularLocation>
</comment>
<name>A0A1H5RTU4_NITMU</name>
<reference evidence="7 8" key="1">
    <citation type="submission" date="2016-10" db="EMBL/GenBank/DDBJ databases">
        <authorList>
            <person name="de Groot N.N."/>
        </authorList>
    </citation>
    <scope>NUCLEOTIDE SEQUENCE [LARGE SCALE GENOMIC DNA]</scope>
    <source>
        <strain evidence="7 8">Nl13</strain>
    </source>
</reference>
<comment type="function">
    <text evidence="4">Part of the outer membrane protein assembly complex, which is involved in assembly and insertion of beta-barrel proteins into the outer membrane.</text>
</comment>
<evidence type="ECO:0000256" key="2">
    <source>
        <dbReference type="ARBA" id="ARBA00023136"/>
    </source>
</evidence>
<dbReference type="GO" id="GO:1990063">
    <property type="term" value="C:Bam protein complex"/>
    <property type="evidence" value="ECO:0007669"/>
    <property type="project" value="TreeGrafter"/>
</dbReference>
<dbReference type="Proteomes" id="UP000236751">
    <property type="component" value="Unassembled WGS sequence"/>
</dbReference>
<dbReference type="GO" id="GO:0051205">
    <property type="term" value="P:protein insertion into membrane"/>
    <property type="evidence" value="ECO:0007669"/>
    <property type="project" value="UniProtKB-UniRule"/>
</dbReference>
<dbReference type="GO" id="GO:0030674">
    <property type="term" value="F:protein-macromolecule adaptor activity"/>
    <property type="evidence" value="ECO:0007669"/>
    <property type="project" value="TreeGrafter"/>
</dbReference>
<evidence type="ECO:0000256" key="1">
    <source>
        <dbReference type="ARBA" id="ARBA00022729"/>
    </source>
</evidence>
<feature type="domain" description="Outer membrane protein assembly factor BamE" evidence="6">
    <location>
        <begin position="55"/>
        <end position="123"/>
    </location>
</feature>
<keyword evidence="3 4" id="KW-0998">Cell outer membrane</keyword>
<keyword evidence="1 4" id="KW-0732">Signal</keyword>
<dbReference type="InterPro" id="IPR007450">
    <property type="entry name" value="BamE_dom"/>
</dbReference>
<evidence type="ECO:0000256" key="3">
    <source>
        <dbReference type="ARBA" id="ARBA00023237"/>
    </source>
</evidence>
<accession>A0A1H5RTU4</accession>
<protein>
    <recommendedName>
        <fullName evidence="4">Outer membrane protein assembly factor BamE</fullName>
    </recommendedName>
</protein>
<evidence type="ECO:0000259" key="6">
    <source>
        <dbReference type="Pfam" id="PF04355"/>
    </source>
</evidence>
<dbReference type="HAMAP" id="MF_00925">
    <property type="entry name" value="OM_assembly_BamE"/>
    <property type="match status" value="1"/>
</dbReference>
<proteinExistence type="inferred from homology"/>
<feature type="region of interest" description="Disordered" evidence="5">
    <location>
        <begin position="197"/>
        <end position="257"/>
    </location>
</feature>
<dbReference type="EMBL" id="FNVK01000001">
    <property type="protein sequence ID" value="SEF41746.1"/>
    <property type="molecule type" value="Genomic_DNA"/>
</dbReference>
<dbReference type="PANTHER" id="PTHR37482">
    <property type="entry name" value="OUTER MEMBRANE PROTEIN ASSEMBLY FACTOR BAME"/>
    <property type="match status" value="1"/>
</dbReference>
<comment type="similarity">
    <text evidence="4">Belongs to the BamE family.</text>
</comment>
<comment type="subunit">
    <text evidence="4">Part of the Bam complex.</text>
</comment>
<dbReference type="InterPro" id="IPR037873">
    <property type="entry name" value="BamE-like"/>
</dbReference>
<dbReference type="Gene3D" id="3.30.1450.10">
    <property type="match status" value="1"/>
</dbReference>
<keyword evidence="2 4" id="KW-0472">Membrane</keyword>
<evidence type="ECO:0000313" key="7">
    <source>
        <dbReference type="EMBL" id="SEF41746.1"/>
    </source>
</evidence>
<dbReference type="AlphaFoldDB" id="A0A1H5RTU4"/>
<feature type="compositionally biased region" description="Low complexity" evidence="5">
    <location>
        <begin position="211"/>
        <end position="228"/>
    </location>
</feature>
<organism evidence="7 8">
    <name type="scientific">Nitrosospira multiformis (strain ATCC 25196 / NCIMB 11849 / C 71)</name>
    <dbReference type="NCBI Taxonomy" id="323848"/>
    <lineage>
        <taxon>Bacteria</taxon>
        <taxon>Pseudomonadati</taxon>
        <taxon>Pseudomonadota</taxon>
        <taxon>Betaproteobacteria</taxon>
        <taxon>Nitrosomonadales</taxon>
        <taxon>Nitrosomonadaceae</taxon>
        <taxon>Nitrosospira</taxon>
    </lineage>
</organism>
<gene>
    <name evidence="4" type="primary">bamE</name>
    <name evidence="7" type="ORF">SAMN05216403_101203</name>
</gene>
<dbReference type="InterPro" id="IPR026592">
    <property type="entry name" value="BamE"/>
</dbReference>
<dbReference type="GO" id="GO:0043165">
    <property type="term" value="P:Gram-negative-bacterium-type cell outer membrane assembly"/>
    <property type="evidence" value="ECO:0007669"/>
    <property type="project" value="UniProtKB-UniRule"/>
</dbReference>
<evidence type="ECO:0000256" key="4">
    <source>
        <dbReference type="HAMAP-Rule" id="MF_00925"/>
    </source>
</evidence>
<dbReference type="Pfam" id="PF04355">
    <property type="entry name" value="BamE"/>
    <property type="match status" value="1"/>
</dbReference>
<evidence type="ECO:0000256" key="5">
    <source>
        <dbReference type="SAM" id="MobiDB-lite"/>
    </source>
</evidence>
<evidence type="ECO:0000313" key="8">
    <source>
        <dbReference type="Proteomes" id="UP000236751"/>
    </source>
</evidence>
<dbReference type="PANTHER" id="PTHR37482:SF1">
    <property type="entry name" value="OUTER MEMBRANE PROTEIN ASSEMBLY FACTOR BAME"/>
    <property type="match status" value="1"/>
</dbReference>